<protein>
    <submittedName>
        <fullName evidence="1">Uncharacterized protein</fullName>
    </submittedName>
</protein>
<evidence type="ECO:0000313" key="1">
    <source>
        <dbReference type="EnsemblPlants" id="TuG1812G0600000598.01.T01.cds326159"/>
    </source>
</evidence>
<organism evidence="1 2">
    <name type="scientific">Triticum urartu</name>
    <name type="common">Red wild einkorn</name>
    <name type="synonym">Crithodium urartu</name>
    <dbReference type="NCBI Taxonomy" id="4572"/>
    <lineage>
        <taxon>Eukaryota</taxon>
        <taxon>Viridiplantae</taxon>
        <taxon>Streptophyta</taxon>
        <taxon>Embryophyta</taxon>
        <taxon>Tracheophyta</taxon>
        <taxon>Spermatophyta</taxon>
        <taxon>Magnoliopsida</taxon>
        <taxon>Liliopsida</taxon>
        <taxon>Poales</taxon>
        <taxon>Poaceae</taxon>
        <taxon>BOP clade</taxon>
        <taxon>Pooideae</taxon>
        <taxon>Triticodae</taxon>
        <taxon>Triticeae</taxon>
        <taxon>Triticinae</taxon>
        <taxon>Triticum</taxon>
    </lineage>
</organism>
<dbReference type="Gramene" id="TuG1812G0600000598.01.T01">
    <property type="protein sequence ID" value="TuG1812G0600000598.01.T01.cds326159"/>
    <property type="gene ID" value="TuG1812G0600000598.01"/>
</dbReference>
<dbReference type="Proteomes" id="UP000015106">
    <property type="component" value="Chromosome 6"/>
</dbReference>
<keyword evidence="2" id="KW-1185">Reference proteome</keyword>
<accession>A0A8R7UPI4</accession>
<reference evidence="1" key="3">
    <citation type="submission" date="2022-06" db="UniProtKB">
        <authorList>
            <consortium name="EnsemblPlants"/>
        </authorList>
    </citation>
    <scope>IDENTIFICATION</scope>
</reference>
<dbReference type="AlphaFoldDB" id="A0A8R7UPI4"/>
<name>A0A8R7UPI4_TRIUA</name>
<proteinExistence type="predicted"/>
<sequence>MQPHHLLHHGLQVRQARRVRLLEGVRVDLAAEDVLHLRARLGHGARVPEQLGHRPLHRDGHRVGPGREHVEQYHRHLVATDLACGNELQQRVQEVAVRVLARARRPGICQAAVDYAVKYAKDLLVARPRPATPALQVQRPEGREDVGDVGLAERGDDVLHDLPQLTRGLSAHVHHVDGEEGAGHEVQHAAVHGLADVHLLPRAAAEVAHHVAHLALAHAARHGEATRREDV</sequence>
<dbReference type="EnsemblPlants" id="TuG1812G0600000598.01.T01">
    <property type="protein sequence ID" value="TuG1812G0600000598.01.T01.cds326159"/>
    <property type="gene ID" value="TuG1812G0600000598.01"/>
</dbReference>
<evidence type="ECO:0000313" key="2">
    <source>
        <dbReference type="Proteomes" id="UP000015106"/>
    </source>
</evidence>
<reference evidence="1" key="2">
    <citation type="submission" date="2018-03" db="EMBL/GenBank/DDBJ databases">
        <title>The Triticum urartu genome reveals the dynamic nature of wheat genome evolution.</title>
        <authorList>
            <person name="Ling H."/>
            <person name="Ma B."/>
            <person name="Shi X."/>
            <person name="Liu H."/>
            <person name="Dong L."/>
            <person name="Sun H."/>
            <person name="Cao Y."/>
            <person name="Gao Q."/>
            <person name="Zheng S."/>
            <person name="Li Y."/>
            <person name="Yu Y."/>
            <person name="Du H."/>
            <person name="Qi M."/>
            <person name="Li Y."/>
            <person name="Yu H."/>
            <person name="Cui Y."/>
            <person name="Wang N."/>
            <person name="Chen C."/>
            <person name="Wu H."/>
            <person name="Zhao Y."/>
            <person name="Zhang J."/>
            <person name="Li Y."/>
            <person name="Zhou W."/>
            <person name="Zhang B."/>
            <person name="Hu W."/>
            <person name="Eijk M."/>
            <person name="Tang J."/>
            <person name="Witsenboer H."/>
            <person name="Zhao S."/>
            <person name="Li Z."/>
            <person name="Zhang A."/>
            <person name="Wang D."/>
            <person name="Liang C."/>
        </authorList>
    </citation>
    <scope>NUCLEOTIDE SEQUENCE [LARGE SCALE GENOMIC DNA]</scope>
    <source>
        <strain evidence="1">cv. G1812</strain>
    </source>
</reference>
<reference evidence="2" key="1">
    <citation type="journal article" date="2013" name="Nature">
        <title>Draft genome of the wheat A-genome progenitor Triticum urartu.</title>
        <authorList>
            <person name="Ling H.Q."/>
            <person name="Zhao S."/>
            <person name="Liu D."/>
            <person name="Wang J."/>
            <person name="Sun H."/>
            <person name="Zhang C."/>
            <person name="Fan H."/>
            <person name="Li D."/>
            <person name="Dong L."/>
            <person name="Tao Y."/>
            <person name="Gao C."/>
            <person name="Wu H."/>
            <person name="Li Y."/>
            <person name="Cui Y."/>
            <person name="Guo X."/>
            <person name="Zheng S."/>
            <person name="Wang B."/>
            <person name="Yu K."/>
            <person name="Liang Q."/>
            <person name="Yang W."/>
            <person name="Lou X."/>
            <person name="Chen J."/>
            <person name="Feng M."/>
            <person name="Jian J."/>
            <person name="Zhang X."/>
            <person name="Luo G."/>
            <person name="Jiang Y."/>
            <person name="Liu J."/>
            <person name="Wang Z."/>
            <person name="Sha Y."/>
            <person name="Zhang B."/>
            <person name="Wu H."/>
            <person name="Tang D."/>
            <person name="Shen Q."/>
            <person name="Xue P."/>
            <person name="Zou S."/>
            <person name="Wang X."/>
            <person name="Liu X."/>
            <person name="Wang F."/>
            <person name="Yang Y."/>
            <person name="An X."/>
            <person name="Dong Z."/>
            <person name="Zhang K."/>
            <person name="Zhang X."/>
            <person name="Luo M.C."/>
            <person name="Dvorak J."/>
            <person name="Tong Y."/>
            <person name="Wang J."/>
            <person name="Yang H."/>
            <person name="Li Z."/>
            <person name="Wang D."/>
            <person name="Zhang A."/>
            <person name="Wang J."/>
        </authorList>
    </citation>
    <scope>NUCLEOTIDE SEQUENCE</scope>
    <source>
        <strain evidence="2">cv. G1812</strain>
    </source>
</reference>